<dbReference type="RefSeq" id="XP_033362979.1">
    <property type="nucleotide sequence ID" value="XM_033507088.1"/>
</dbReference>
<dbReference type="Gene3D" id="2.30.30.140">
    <property type="match status" value="1"/>
</dbReference>
<dbReference type="GeneID" id="117241108"/>
<organism evidence="2 3">
    <name type="scientific">Bombus vosnesenskii</name>
    <dbReference type="NCBI Taxonomy" id="207650"/>
    <lineage>
        <taxon>Eukaryota</taxon>
        <taxon>Metazoa</taxon>
        <taxon>Ecdysozoa</taxon>
        <taxon>Arthropoda</taxon>
        <taxon>Hexapoda</taxon>
        <taxon>Insecta</taxon>
        <taxon>Pterygota</taxon>
        <taxon>Neoptera</taxon>
        <taxon>Endopterygota</taxon>
        <taxon>Hymenoptera</taxon>
        <taxon>Apocrita</taxon>
        <taxon>Aculeata</taxon>
        <taxon>Apoidea</taxon>
        <taxon>Anthophila</taxon>
        <taxon>Apidae</taxon>
        <taxon>Bombus</taxon>
        <taxon>Pyrobombus</taxon>
    </lineage>
</organism>
<dbReference type="Proteomes" id="UP000504631">
    <property type="component" value="Unplaced"/>
</dbReference>
<reference evidence="3" key="1">
    <citation type="submission" date="2025-08" db="UniProtKB">
        <authorList>
            <consortium name="RefSeq"/>
        </authorList>
    </citation>
    <scope>IDENTIFICATION</scope>
    <source>
        <tissue evidence="3">Muscle</tissue>
    </source>
</reference>
<dbReference type="InterPro" id="IPR049481">
    <property type="entry name" value="SMN_G2-BD"/>
</dbReference>
<keyword evidence="2" id="KW-1185">Reference proteome</keyword>
<gene>
    <name evidence="3" type="primary">LOC117241108</name>
</gene>
<dbReference type="CDD" id="cd22851">
    <property type="entry name" value="SMN_N"/>
    <property type="match status" value="1"/>
</dbReference>
<sequence>MADDMNVPFIRGNGNVCMDTDTANDNVWDDSALIEAYDKAINLAKEEVIKRMGMDVRNSQPKENLQNLKQPKHASKLHKKWIIGAPYRAIYSEDGETYEAIISKIYENTSAKVEMLRGEENWLQWRFVMRTLLEEDDDLLNVCEGNLCHPGNSAEKEIARGRFLKADRLASKLIVTSVGKKPLDLLLCCTTAHEMWKKLNTVYDMKS</sequence>
<dbReference type="Pfam" id="PF20636">
    <property type="entry name" value="SMN_G2-BD"/>
    <property type="match status" value="1"/>
</dbReference>
<dbReference type="AlphaFoldDB" id="A0A6J3LGL2"/>
<evidence type="ECO:0000313" key="3">
    <source>
        <dbReference type="RefSeq" id="XP_033362979.1"/>
    </source>
</evidence>
<name>A0A6J3LGL2_9HYME</name>
<protein>
    <submittedName>
        <fullName evidence="3">Survival motor neuron protein-like</fullName>
    </submittedName>
</protein>
<proteinExistence type="predicted"/>
<evidence type="ECO:0000313" key="2">
    <source>
        <dbReference type="Proteomes" id="UP000504631"/>
    </source>
</evidence>
<feature type="domain" description="Survival Motor Neuron Gemin2-binding" evidence="1">
    <location>
        <begin position="23"/>
        <end position="47"/>
    </location>
</feature>
<evidence type="ECO:0000259" key="1">
    <source>
        <dbReference type="Pfam" id="PF20636"/>
    </source>
</evidence>
<dbReference type="Pfam" id="PF14223">
    <property type="entry name" value="Retrotran_gag_2"/>
    <property type="match status" value="1"/>
</dbReference>
<accession>A0A6J3LGL2</accession>
<dbReference type="KEGG" id="bvk:117241108"/>